<keyword evidence="1" id="KW-0812">Transmembrane</keyword>
<evidence type="ECO:0000256" key="1">
    <source>
        <dbReference type="SAM" id="Phobius"/>
    </source>
</evidence>
<dbReference type="Proteomes" id="UP001230207">
    <property type="component" value="Unassembled WGS sequence"/>
</dbReference>
<evidence type="ECO:0000313" key="2">
    <source>
        <dbReference type="EMBL" id="MDQ0318440.1"/>
    </source>
</evidence>
<dbReference type="RefSeq" id="WP_307226503.1">
    <property type="nucleotide sequence ID" value="NZ_JAUSVF010000001.1"/>
</dbReference>
<dbReference type="InterPro" id="IPR008620">
    <property type="entry name" value="FixH"/>
</dbReference>
<gene>
    <name evidence="2" type="ORF">QO002_000578</name>
</gene>
<accession>A0ABU0BLV8</accession>
<dbReference type="InterPro" id="IPR018037">
    <property type="entry name" value="FixH_proteobacterial"/>
</dbReference>
<reference evidence="2 3" key="1">
    <citation type="submission" date="2023-07" db="EMBL/GenBank/DDBJ databases">
        <title>Genomic Encyclopedia of Type Strains, Phase IV (KMG-IV): sequencing the most valuable type-strain genomes for metagenomic binning, comparative biology and taxonomic classification.</title>
        <authorList>
            <person name="Goeker M."/>
        </authorList>
    </citation>
    <scope>NUCLEOTIDE SEQUENCE [LARGE SCALE GENOMIC DNA]</scope>
    <source>
        <strain evidence="2 3">DSM 1112</strain>
    </source>
</reference>
<organism evidence="2 3">
    <name type="scientific">Pararhizobium capsulatum DSM 1112</name>
    <dbReference type="NCBI Taxonomy" id="1121113"/>
    <lineage>
        <taxon>Bacteria</taxon>
        <taxon>Pseudomonadati</taxon>
        <taxon>Pseudomonadota</taxon>
        <taxon>Alphaproteobacteria</taxon>
        <taxon>Hyphomicrobiales</taxon>
        <taxon>Rhizobiaceae</taxon>
        <taxon>Rhizobium/Agrobacterium group</taxon>
        <taxon>Pararhizobium</taxon>
    </lineage>
</organism>
<proteinExistence type="predicted"/>
<dbReference type="PIRSF" id="PIRSF011386">
    <property type="entry name" value="FixH"/>
    <property type="match status" value="1"/>
</dbReference>
<protein>
    <submittedName>
        <fullName evidence="2">Nitrogen fixation protein FixH</fullName>
    </submittedName>
</protein>
<name>A0ABU0BLV8_9HYPH</name>
<sequence length="165" mass="18028">MKTAAARPREFTGRHMLAILVAFFGTIIAVNMVMFSFAKSSWSGLVVENSYVASQQFNEGLAAARKQEALGWTMDFDIAGGHFSYRLASADGKPVPARSATVVFRHPAYQGANWTTTLTPADNGDLISVDKLRDGIWDVEINAEAGLETPYRSTLRITIENGVLQ</sequence>
<keyword evidence="1" id="KW-0472">Membrane</keyword>
<dbReference type="EMBL" id="JAUSVF010000001">
    <property type="protein sequence ID" value="MDQ0318440.1"/>
    <property type="molecule type" value="Genomic_DNA"/>
</dbReference>
<feature type="transmembrane region" description="Helical" evidence="1">
    <location>
        <begin position="16"/>
        <end position="38"/>
    </location>
</feature>
<keyword evidence="1" id="KW-1133">Transmembrane helix</keyword>
<dbReference type="Pfam" id="PF05751">
    <property type="entry name" value="FixH"/>
    <property type="match status" value="1"/>
</dbReference>
<evidence type="ECO:0000313" key="3">
    <source>
        <dbReference type="Proteomes" id="UP001230207"/>
    </source>
</evidence>
<comment type="caution">
    <text evidence="2">The sequence shown here is derived from an EMBL/GenBank/DDBJ whole genome shotgun (WGS) entry which is preliminary data.</text>
</comment>
<keyword evidence="3" id="KW-1185">Reference proteome</keyword>